<proteinExistence type="predicted"/>
<feature type="compositionally biased region" description="Polar residues" evidence="1">
    <location>
        <begin position="80"/>
        <end position="91"/>
    </location>
</feature>
<feature type="compositionally biased region" description="Basic and acidic residues" evidence="1">
    <location>
        <begin position="92"/>
        <end position="103"/>
    </location>
</feature>
<evidence type="ECO:0000313" key="3">
    <source>
        <dbReference type="Proteomes" id="UP000736335"/>
    </source>
</evidence>
<dbReference type="EMBL" id="WIUZ02000001">
    <property type="protein sequence ID" value="KAF9792443.1"/>
    <property type="molecule type" value="Genomic_DNA"/>
</dbReference>
<protein>
    <submittedName>
        <fullName evidence="2">Uncharacterized protein</fullName>
    </submittedName>
</protein>
<evidence type="ECO:0000256" key="1">
    <source>
        <dbReference type="SAM" id="MobiDB-lite"/>
    </source>
</evidence>
<comment type="caution">
    <text evidence="2">The sequence shown here is derived from an EMBL/GenBank/DDBJ whole genome shotgun (WGS) entry which is preliminary data.</text>
</comment>
<dbReference type="Proteomes" id="UP000736335">
    <property type="component" value="Unassembled WGS sequence"/>
</dbReference>
<organism evidence="2 3">
    <name type="scientific">Thelephora terrestris</name>
    <dbReference type="NCBI Taxonomy" id="56493"/>
    <lineage>
        <taxon>Eukaryota</taxon>
        <taxon>Fungi</taxon>
        <taxon>Dikarya</taxon>
        <taxon>Basidiomycota</taxon>
        <taxon>Agaricomycotina</taxon>
        <taxon>Agaricomycetes</taxon>
        <taxon>Thelephorales</taxon>
        <taxon>Thelephoraceae</taxon>
        <taxon>Thelephora</taxon>
    </lineage>
</organism>
<dbReference type="OrthoDB" id="4085451at2759"/>
<feature type="region of interest" description="Disordered" evidence="1">
    <location>
        <begin position="1"/>
        <end position="50"/>
    </location>
</feature>
<dbReference type="AlphaFoldDB" id="A0A9P6HQJ2"/>
<feature type="region of interest" description="Disordered" evidence="1">
    <location>
        <begin position="74"/>
        <end position="103"/>
    </location>
</feature>
<reference evidence="2" key="2">
    <citation type="submission" date="2020-11" db="EMBL/GenBank/DDBJ databases">
        <authorList>
            <consortium name="DOE Joint Genome Institute"/>
            <person name="Kuo A."/>
            <person name="Miyauchi S."/>
            <person name="Kiss E."/>
            <person name="Drula E."/>
            <person name="Kohler A."/>
            <person name="Sanchez-Garcia M."/>
            <person name="Andreopoulos B."/>
            <person name="Barry K.W."/>
            <person name="Bonito G."/>
            <person name="Buee M."/>
            <person name="Carver A."/>
            <person name="Chen C."/>
            <person name="Cichocki N."/>
            <person name="Clum A."/>
            <person name="Culley D."/>
            <person name="Crous P.W."/>
            <person name="Fauchery L."/>
            <person name="Girlanda M."/>
            <person name="Hayes R."/>
            <person name="Keri Z."/>
            <person name="Labutti K."/>
            <person name="Lipzen A."/>
            <person name="Lombard V."/>
            <person name="Magnuson J."/>
            <person name="Maillard F."/>
            <person name="Morin E."/>
            <person name="Murat C."/>
            <person name="Nolan M."/>
            <person name="Ohm R."/>
            <person name="Pangilinan J."/>
            <person name="Pereira M."/>
            <person name="Perotto S."/>
            <person name="Peter M."/>
            <person name="Riley R."/>
            <person name="Sitrit Y."/>
            <person name="Stielow B."/>
            <person name="Szollosi G."/>
            <person name="Zifcakova L."/>
            <person name="Stursova M."/>
            <person name="Spatafora J.W."/>
            <person name="Tedersoo L."/>
            <person name="Vaario L.-M."/>
            <person name="Yamada A."/>
            <person name="Yan M."/>
            <person name="Wang P."/>
            <person name="Xu J."/>
            <person name="Bruns T."/>
            <person name="Baldrian P."/>
            <person name="Vilgalys R."/>
            <person name="Henrissat B."/>
            <person name="Grigoriev I.V."/>
            <person name="Hibbett D."/>
            <person name="Nagy L.G."/>
            <person name="Martin F.M."/>
        </authorList>
    </citation>
    <scope>NUCLEOTIDE SEQUENCE</scope>
    <source>
        <strain evidence="2">UH-Tt-Lm1</strain>
    </source>
</reference>
<keyword evidence="3" id="KW-1185">Reference proteome</keyword>
<sequence>MGSLSSKAVRTLPKSKPSTKPTTGLLGGLGRGQQKPPPASDTKGQAILDDGMDPQLLANLIRLGPVKVDHGMHGLKPSGVTASRILNTQKQSEAKARRGERDRNNLQASSLFEALAQLQEAKDEQTIEKLAERYNLDAKVLRELGKTVNAPTPDEASARTVVDEDGAEVVLKTARWVTSPALRQ</sequence>
<gene>
    <name evidence="2" type="ORF">BJ322DRAFT_46860</name>
</gene>
<accession>A0A9P6HQJ2</accession>
<reference evidence="2" key="1">
    <citation type="journal article" date="2020" name="Nat. Commun.">
        <title>Large-scale genome sequencing of mycorrhizal fungi provides insights into the early evolution of symbiotic traits.</title>
        <authorList>
            <person name="Miyauchi S."/>
            <person name="Kiss E."/>
            <person name="Kuo A."/>
            <person name="Drula E."/>
            <person name="Kohler A."/>
            <person name="Sanchez-Garcia M."/>
            <person name="Morin E."/>
            <person name="Andreopoulos B."/>
            <person name="Barry K.W."/>
            <person name="Bonito G."/>
            <person name="Buee M."/>
            <person name="Carver A."/>
            <person name="Chen C."/>
            <person name="Cichocki N."/>
            <person name="Clum A."/>
            <person name="Culley D."/>
            <person name="Crous P.W."/>
            <person name="Fauchery L."/>
            <person name="Girlanda M."/>
            <person name="Hayes R.D."/>
            <person name="Keri Z."/>
            <person name="LaButti K."/>
            <person name="Lipzen A."/>
            <person name="Lombard V."/>
            <person name="Magnuson J."/>
            <person name="Maillard F."/>
            <person name="Murat C."/>
            <person name="Nolan M."/>
            <person name="Ohm R.A."/>
            <person name="Pangilinan J."/>
            <person name="Pereira M.F."/>
            <person name="Perotto S."/>
            <person name="Peter M."/>
            <person name="Pfister S."/>
            <person name="Riley R."/>
            <person name="Sitrit Y."/>
            <person name="Stielow J.B."/>
            <person name="Szollosi G."/>
            <person name="Zifcakova L."/>
            <person name="Stursova M."/>
            <person name="Spatafora J.W."/>
            <person name="Tedersoo L."/>
            <person name="Vaario L.M."/>
            <person name="Yamada A."/>
            <person name="Yan M."/>
            <person name="Wang P."/>
            <person name="Xu J."/>
            <person name="Bruns T."/>
            <person name="Baldrian P."/>
            <person name="Vilgalys R."/>
            <person name="Dunand C."/>
            <person name="Henrissat B."/>
            <person name="Grigoriev I.V."/>
            <person name="Hibbett D."/>
            <person name="Nagy L.G."/>
            <person name="Martin F.M."/>
        </authorList>
    </citation>
    <scope>NUCLEOTIDE SEQUENCE</scope>
    <source>
        <strain evidence="2">UH-Tt-Lm1</strain>
    </source>
</reference>
<name>A0A9P6HQJ2_9AGAM</name>
<evidence type="ECO:0000313" key="2">
    <source>
        <dbReference type="EMBL" id="KAF9792443.1"/>
    </source>
</evidence>